<evidence type="ECO:0000256" key="7">
    <source>
        <dbReference type="ARBA" id="ARBA00022516"/>
    </source>
</evidence>
<dbReference type="NCBIfam" id="TIGR02150">
    <property type="entry name" value="IPP_isom_1"/>
    <property type="match status" value="1"/>
</dbReference>
<dbReference type="InterPro" id="IPR011876">
    <property type="entry name" value="IsopentenylPP_isomerase_typ1"/>
</dbReference>
<dbReference type="GO" id="GO:0009240">
    <property type="term" value="P:isopentenyl diphosphate biosynthetic process"/>
    <property type="evidence" value="ECO:0007669"/>
    <property type="project" value="TreeGrafter"/>
</dbReference>
<evidence type="ECO:0000256" key="10">
    <source>
        <dbReference type="ARBA" id="ARBA00022842"/>
    </source>
</evidence>
<comment type="caution">
    <text evidence="17">The sequence shown here is derived from an EMBL/GenBank/DDBJ whole genome shotgun (WGS) entry which is preliminary data.</text>
</comment>
<evidence type="ECO:0000313" key="17">
    <source>
        <dbReference type="EMBL" id="KAI5606441.1"/>
    </source>
</evidence>
<evidence type="ECO:0000256" key="14">
    <source>
        <dbReference type="ARBA" id="ARBA00023229"/>
    </source>
</evidence>
<dbReference type="SUPFAM" id="SSF55811">
    <property type="entry name" value="Nudix"/>
    <property type="match status" value="1"/>
</dbReference>
<feature type="domain" description="Nudix hydrolase" evidence="16">
    <location>
        <begin position="190"/>
        <end position="340"/>
    </location>
</feature>
<dbReference type="PROSITE" id="PS51462">
    <property type="entry name" value="NUDIX"/>
    <property type="match status" value="1"/>
</dbReference>
<dbReference type="GO" id="GO:0005737">
    <property type="term" value="C:cytoplasm"/>
    <property type="evidence" value="ECO:0007669"/>
    <property type="project" value="TreeGrafter"/>
</dbReference>
<dbReference type="PANTHER" id="PTHR10885:SF0">
    <property type="entry name" value="ISOPENTENYL-DIPHOSPHATE DELTA-ISOMERASE"/>
    <property type="match status" value="1"/>
</dbReference>
<keyword evidence="10" id="KW-0460">Magnesium</keyword>
<evidence type="ECO:0000256" key="15">
    <source>
        <dbReference type="ARBA" id="ARBA00023235"/>
    </source>
</evidence>
<proteinExistence type="inferred from homology"/>
<organism evidence="17 18">
    <name type="scientific">Silurus asotus</name>
    <name type="common">Amur catfish</name>
    <name type="synonym">Parasilurus asotus</name>
    <dbReference type="NCBI Taxonomy" id="30991"/>
    <lineage>
        <taxon>Eukaryota</taxon>
        <taxon>Metazoa</taxon>
        <taxon>Chordata</taxon>
        <taxon>Craniata</taxon>
        <taxon>Vertebrata</taxon>
        <taxon>Euteleostomi</taxon>
        <taxon>Actinopterygii</taxon>
        <taxon>Neopterygii</taxon>
        <taxon>Teleostei</taxon>
        <taxon>Ostariophysi</taxon>
        <taxon>Siluriformes</taxon>
        <taxon>Siluridae</taxon>
        <taxon>Silurus</taxon>
    </lineage>
</organism>
<dbReference type="Pfam" id="PF00293">
    <property type="entry name" value="NUDIX"/>
    <property type="match status" value="1"/>
</dbReference>
<evidence type="ECO:0000256" key="9">
    <source>
        <dbReference type="ARBA" id="ARBA00022778"/>
    </source>
</evidence>
<reference evidence="17" key="1">
    <citation type="submission" date="2018-07" db="EMBL/GenBank/DDBJ databases">
        <title>Comparative genomics of catfishes provides insights into carnivory and benthic adaptation.</title>
        <authorList>
            <person name="Zhang Y."/>
            <person name="Wang D."/>
            <person name="Peng Z."/>
            <person name="Zheng S."/>
            <person name="Shao F."/>
            <person name="Tao W."/>
        </authorList>
    </citation>
    <scope>NUCLEOTIDE SEQUENCE</scope>
    <source>
        <strain evidence="17">Chongqing</strain>
    </source>
</reference>
<evidence type="ECO:0000259" key="16">
    <source>
        <dbReference type="PROSITE" id="PS51462"/>
    </source>
</evidence>
<comment type="cofactor">
    <cofactor evidence="2">
        <name>Mg(2+)</name>
        <dbReference type="ChEBI" id="CHEBI:18420"/>
    </cofactor>
</comment>
<evidence type="ECO:0000256" key="13">
    <source>
        <dbReference type="ARBA" id="ARBA00023098"/>
    </source>
</evidence>
<keyword evidence="18" id="KW-1185">Reference proteome</keyword>
<sequence length="368" mass="42162">MARALWASLRTVADAGHAALNPVRVSGVWPFQQQAVRRSPVLLSSFISRCGAAFCNQTGVKMPEINTDNLDEKQVRLLAEMCIVIDENDQKTGADTKKNCHLNSNISKGIARALQIIVVGSNEPQSRWNCMCMLKYEMVAMLVSFTPTVPALKQYRTIRRPPPCLTVGLRRSDHIFSPVLCLTQVLLFKLLHRAFSVFLFNSDEKLLLQQRSDAKITFPGCFTNTCCSHPLYTPPELEEQDGIGVRRAAQRRLEAELGIPTHQVPPEDMTYLTRIHYKAESDGVWGEHEIDYILFLQRDVELQPDPNEVKSHRYVSKEELKELLEQAERGEVQITPWFSLIANTFLFTWWDNLQNLKQFTDHQRIHRM</sequence>
<keyword evidence="8" id="KW-0479">Metal-binding</keyword>
<comment type="pathway">
    <text evidence="4">Isoprenoid biosynthesis; dimethylallyl diphosphate biosynthesis; dimethylallyl diphosphate from isopentenyl diphosphate: step 1/1.</text>
</comment>
<evidence type="ECO:0000256" key="5">
    <source>
        <dbReference type="ARBA" id="ARBA00007579"/>
    </source>
</evidence>
<gene>
    <name evidence="17" type="ORF">C0J50_1940</name>
</gene>
<evidence type="ECO:0000256" key="1">
    <source>
        <dbReference type="ARBA" id="ARBA00000374"/>
    </source>
</evidence>
<keyword evidence="7" id="KW-0444">Lipid biosynthesis</keyword>
<dbReference type="GO" id="GO:0046872">
    <property type="term" value="F:metal ion binding"/>
    <property type="evidence" value="ECO:0007669"/>
    <property type="project" value="UniProtKB-KW"/>
</dbReference>
<dbReference type="Gene3D" id="3.90.79.10">
    <property type="entry name" value="Nucleoside Triphosphate Pyrophosphohydrolase"/>
    <property type="match status" value="2"/>
</dbReference>
<dbReference type="FunFam" id="3.90.79.10:FF:000012">
    <property type="entry name" value="Isopentenyl-diphosphate Delta-isomerase 1"/>
    <property type="match status" value="1"/>
</dbReference>
<keyword evidence="12" id="KW-1207">Sterol metabolism</keyword>
<comment type="similarity">
    <text evidence="5">Belongs to the IPP isomerase type 1 family.</text>
</comment>
<keyword evidence="14" id="KW-0414">Isoprene biosynthesis</keyword>
<protein>
    <recommendedName>
        <fullName evidence="6">isopentenyl-diphosphate Delta-isomerase</fullName>
        <ecNumber evidence="6">5.3.3.2</ecNumber>
    </recommendedName>
</protein>
<keyword evidence="9" id="KW-0153">Cholesterol metabolism</keyword>
<evidence type="ECO:0000256" key="4">
    <source>
        <dbReference type="ARBA" id="ARBA00004826"/>
    </source>
</evidence>
<comment type="function">
    <text evidence="3">Catalyzes the 1,3-allylic rearrangement of the homoallylic substrate isopentenyl (IPP) to its highly electrophilic allylic isomer, dimethylallyl diphosphate (DMAPP).</text>
</comment>
<evidence type="ECO:0000256" key="8">
    <source>
        <dbReference type="ARBA" id="ARBA00022723"/>
    </source>
</evidence>
<dbReference type="AlphaFoldDB" id="A0AAD4ZYJ8"/>
<dbReference type="CDD" id="cd02885">
    <property type="entry name" value="NUDIX_IPP_Isomerase"/>
    <property type="match status" value="1"/>
</dbReference>
<dbReference type="Proteomes" id="UP001205998">
    <property type="component" value="Unassembled WGS sequence"/>
</dbReference>
<dbReference type="PANTHER" id="PTHR10885">
    <property type="entry name" value="ISOPENTENYL-DIPHOSPHATE DELTA-ISOMERASE"/>
    <property type="match status" value="1"/>
</dbReference>
<name>A0AAD4ZYJ8_SILAS</name>
<keyword evidence="12" id="KW-0753">Steroid metabolism</keyword>
<dbReference type="GO" id="GO:0004452">
    <property type="term" value="F:isopentenyl-diphosphate delta-isomerase activity"/>
    <property type="evidence" value="ECO:0007669"/>
    <property type="project" value="UniProtKB-EC"/>
</dbReference>
<keyword evidence="15" id="KW-0413">Isomerase</keyword>
<dbReference type="EC" id="5.3.3.2" evidence="6"/>
<keyword evidence="12" id="KW-0756">Sterol biosynthesis</keyword>
<evidence type="ECO:0000313" key="18">
    <source>
        <dbReference type="Proteomes" id="UP001205998"/>
    </source>
</evidence>
<evidence type="ECO:0000256" key="11">
    <source>
        <dbReference type="ARBA" id="ARBA00022955"/>
    </source>
</evidence>
<keyword evidence="13" id="KW-0443">Lipid metabolism</keyword>
<comment type="catalytic activity">
    <reaction evidence="1">
        <text>isopentenyl diphosphate = dimethylallyl diphosphate</text>
        <dbReference type="Rhea" id="RHEA:23284"/>
        <dbReference type="ChEBI" id="CHEBI:57623"/>
        <dbReference type="ChEBI" id="CHEBI:128769"/>
        <dbReference type="EC" id="5.3.3.2"/>
    </reaction>
</comment>
<accession>A0AAD4ZYJ8</accession>
<dbReference type="EMBL" id="MU598598">
    <property type="protein sequence ID" value="KAI5606441.1"/>
    <property type="molecule type" value="Genomic_DNA"/>
</dbReference>
<keyword evidence="11" id="KW-0752">Steroid biosynthesis</keyword>
<dbReference type="InterPro" id="IPR000086">
    <property type="entry name" value="NUDIX_hydrolase_dom"/>
</dbReference>
<evidence type="ECO:0000256" key="3">
    <source>
        <dbReference type="ARBA" id="ARBA00003951"/>
    </source>
</evidence>
<dbReference type="GO" id="GO:0006695">
    <property type="term" value="P:cholesterol biosynthetic process"/>
    <property type="evidence" value="ECO:0007669"/>
    <property type="project" value="UniProtKB-KW"/>
</dbReference>
<dbReference type="InterPro" id="IPR015797">
    <property type="entry name" value="NUDIX_hydrolase-like_dom_sf"/>
</dbReference>
<evidence type="ECO:0000256" key="12">
    <source>
        <dbReference type="ARBA" id="ARBA00023011"/>
    </source>
</evidence>
<keyword evidence="9" id="KW-0152">Cholesterol biosynthesis</keyword>
<evidence type="ECO:0000256" key="2">
    <source>
        <dbReference type="ARBA" id="ARBA00001946"/>
    </source>
</evidence>
<evidence type="ECO:0000256" key="6">
    <source>
        <dbReference type="ARBA" id="ARBA00012057"/>
    </source>
</evidence>